<evidence type="ECO:0000313" key="4">
    <source>
        <dbReference type="EMBL" id="GAG08521.1"/>
    </source>
</evidence>
<dbReference type="GO" id="GO:0005762">
    <property type="term" value="C:mitochondrial large ribosomal subunit"/>
    <property type="evidence" value="ECO:0007669"/>
    <property type="project" value="TreeGrafter"/>
</dbReference>
<dbReference type="GO" id="GO:0019843">
    <property type="term" value="F:rRNA binding"/>
    <property type="evidence" value="ECO:0007669"/>
    <property type="project" value="InterPro"/>
</dbReference>
<dbReference type="PANTHER" id="PTHR12220:SF13">
    <property type="entry name" value="LARGE RIBOSOMAL SUBUNIT PROTEIN UL16M"/>
    <property type="match status" value="1"/>
</dbReference>
<dbReference type="NCBIfam" id="TIGR01164">
    <property type="entry name" value="rplP_bact"/>
    <property type="match status" value="1"/>
</dbReference>
<keyword evidence="3" id="KW-0687">Ribonucleoprotein</keyword>
<dbReference type="PROSITE" id="PS00586">
    <property type="entry name" value="RIBOSOMAL_L16_1"/>
    <property type="match status" value="1"/>
</dbReference>
<comment type="caution">
    <text evidence="4">The sequence shown here is derived from an EMBL/GenBank/DDBJ whole genome shotgun (WGS) entry which is preliminary data.</text>
</comment>
<keyword evidence="2" id="KW-0689">Ribosomal protein</keyword>
<dbReference type="InterPro" id="IPR000114">
    <property type="entry name" value="Ribosomal_uL16_bact-type"/>
</dbReference>
<evidence type="ECO:0000256" key="1">
    <source>
        <dbReference type="ARBA" id="ARBA00008931"/>
    </source>
</evidence>
<organism evidence="4">
    <name type="scientific">marine sediment metagenome</name>
    <dbReference type="NCBI Taxonomy" id="412755"/>
    <lineage>
        <taxon>unclassified sequences</taxon>
        <taxon>metagenomes</taxon>
        <taxon>ecological metagenomes</taxon>
    </lineage>
</organism>
<sequence length="120" mass="13316">MRGISTRGANINFGEYALKAQGRGWIASNQIEAARRVLVRHLRKGGRMWIRIFPDKPITARPAGQRMGSGKGDVDKFVAVVTPGRILFEVTGIDEDLARQALQSAANKLPIKTKFITREE</sequence>
<dbReference type="AlphaFoldDB" id="X0W791"/>
<dbReference type="CDD" id="cd01433">
    <property type="entry name" value="Ribosomal_L16_L10e"/>
    <property type="match status" value="1"/>
</dbReference>
<dbReference type="PANTHER" id="PTHR12220">
    <property type="entry name" value="50S/60S RIBOSOMAL PROTEIN L16"/>
    <property type="match status" value="1"/>
</dbReference>
<dbReference type="EMBL" id="BARS01028440">
    <property type="protein sequence ID" value="GAG08521.1"/>
    <property type="molecule type" value="Genomic_DNA"/>
</dbReference>
<comment type="similarity">
    <text evidence="1">Belongs to the universal ribosomal protein uL16 family.</text>
</comment>
<protein>
    <submittedName>
        <fullName evidence="4">Uncharacterized protein</fullName>
    </submittedName>
</protein>
<evidence type="ECO:0000256" key="2">
    <source>
        <dbReference type="ARBA" id="ARBA00022980"/>
    </source>
</evidence>
<gene>
    <name evidence="4" type="ORF">S01H1_44579</name>
</gene>
<dbReference type="InterPro" id="IPR016180">
    <property type="entry name" value="Ribosomal_uL16_dom"/>
</dbReference>
<dbReference type="SUPFAM" id="SSF54686">
    <property type="entry name" value="Ribosomal protein L16p/L10e"/>
    <property type="match status" value="1"/>
</dbReference>
<evidence type="ECO:0000256" key="3">
    <source>
        <dbReference type="ARBA" id="ARBA00023274"/>
    </source>
</evidence>
<dbReference type="InterPro" id="IPR020798">
    <property type="entry name" value="Ribosomal_uL16_CS"/>
</dbReference>
<dbReference type="Pfam" id="PF00252">
    <property type="entry name" value="Ribosomal_L16"/>
    <property type="match status" value="1"/>
</dbReference>
<name>X0W791_9ZZZZ</name>
<dbReference type="GO" id="GO:0003735">
    <property type="term" value="F:structural constituent of ribosome"/>
    <property type="evidence" value="ECO:0007669"/>
    <property type="project" value="InterPro"/>
</dbReference>
<dbReference type="FunFam" id="3.90.1170.10:FF:000001">
    <property type="entry name" value="50S ribosomal protein L16"/>
    <property type="match status" value="1"/>
</dbReference>
<proteinExistence type="inferred from homology"/>
<accession>X0W791</accession>
<dbReference type="PRINTS" id="PR00060">
    <property type="entry name" value="RIBOSOMALL16"/>
</dbReference>
<dbReference type="InterPro" id="IPR036920">
    <property type="entry name" value="Ribosomal_uL16_sf"/>
</dbReference>
<dbReference type="InterPro" id="IPR047873">
    <property type="entry name" value="Ribosomal_uL16"/>
</dbReference>
<dbReference type="PROSITE" id="PS00701">
    <property type="entry name" value="RIBOSOMAL_L16_2"/>
    <property type="match status" value="1"/>
</dbReference>
<dbReference type="GO" id="GO:0032543">
    <property type="term" value="P:mitochondrial translation"/>
    <property type="evidence" value="ECO:0007669"/>
    <property type="project" value="TreeGrafter"/>
</dbReference>
<dbReference type="Gene3D" id="3.90.1170.10">
    <property type="entry name" value="Ribosomal protein L10e/L16"/>
    <property type="match status" value="1"/>
</dbReference>
<reference evidence="4" key="1">
    <citation type="journal article" date="2014" name="Front. Microbiol.">
        <title>High frequency of phylogenetically diverse reductive dehalogenase-homologous genes in deep subseafloor sedimentary metagenomes.</title>
        <authorList>
            <person name="Kawai M."/>
            <person name="Futagami T."/>
            <person name="Toyoda A."/>
            <person name="Takaki Y."/>
            <person name="Nishi S."/>
            <person name="Hori S."/>
            <person name="Arai W."/>
            <person name="Tsubouchi T."/>
            <person name="Morono Y."/>
            <person name="Uchiyama I."/>
            <person name="Ito T."/>
            <person name="Fujiyama A."/>
            <person name="Inagaki F."/>
            <person name="Takami H."/>
        </authorList>
    </citation>
    <scope>NUCLEOTIDE SEQUENCE</scope>
    <source>
        <strain evidence="4">Expedition CK06-06</strain>
    </source>
</reference>